<dbReference type="InterPro" id="IPR016032">
    <property type="entry name" value="Sig_transdc_resp-reg_C-effctor"/>
</dbReference>
<dbReference type="InterPro" id="IPR036388">
    <property type="entry name" value="WH-like_DNA-bd_sf"/>
</dbReference>
<accession>A1TRJ1</accession>
<dbReference type="PROSITE" id="PS50110">
    <property type="entry name" value="RESPONSE_REGULATORY"/>
    <property type="match status" value="1"/>
</dbReference>
<dbReference type="Gene3D" id="3.40.50.2300">
    <property type="match status" value="1"/>
</dbReference>
<feature type="DNA-binding region" description="OmpR/PhoB-type" evidence="5">
    <location>
        <begin position="160"/>
        <end position="256"/>
    </location>
</feature>
<dbReference type="Gene3D" id="1.10.10.10">
    <property type="entry name" value="Winged helix-like DNA-binding domain superfamily/Winged helix DNA-binding domain"/>
    <property type="match status" value="1"/>
</dbReference>
<dbReference type="InterPro" id="IPR011006">
    <property type="entry name" value="CheY-like_superfamily"/>
</dbReference>
<dbReference type="KEGG" id="aav:Aave_3012"/>
<evidence type="ECO:0000256" key="4">
    <source>
        <dbReference type="PROSITE-ProRule" id="PRU00169"/>
    </source>
</evidence>
<evidence type="ECO:0000313" key="9">
    <source>
        <dbReference type="EMBL" id="ABM33579.1"/>
    </source>
</evidence>
<evidence type="ECO:0000259" key="8">
    <source>
        <dbReference type="PROSITE" id="PS51755"/>
    </source>
</evidence>
<dbReference type="SUPFAM" id="SSF52172">
    <property type="entry name" value="CheY-like"/>
    <property type="match status" value="1"/>
</dbReference>
<dbReference type="CDD" id="cd00383">
    <property type="entry name" value="trans_reg_C"/>
    <property type="match status" value="1"/>
</dbReference>
<dbReference type="EMBL" id="CP000512">
    <property type="protein sequence ID" value="ABM33579.1"/>
    <property type="molecule type" value="Genomic_DNA"/>
</dbReference>
<dbReference type="PANTHER" id="PTHR48111:SF67">
    <property type="entry name" value="TRANSCRIPTIONAL REGULATORY PROTEIN TCTD"/>
    <property type="match status" value="1"/>
</dbReference>
<organism evidence="9 10">
    <name type="scientific">Paracidovorax citrulli (strain AAC00-1)</name>
    <name type="common">Acidovorax citrulli</name>
    <dbReference type="NCBI Taxonomy" id="397945"/>
    <lineage>
        <taxon>Bacteria</taxon>
        <taxon>Pseudomonadati</taxon>
        <taxon>Pseudomonadota</taxon>
        <taxon>Betaproteobacteria</taxon>
        <taxon>Burkholderiales</taxon>
        <taxon>Comamonadaceae</taxon>
        <taxon>Paracidovorax</taxon>
    </lineage>
</organism>
<protein>
    <submittedName>
        <fullName evidence="9">Two component transcriptional regulator, winged helix family</fullName>
    </submittedName>
</protein>
<dbReference type="AlphaFoldDB" id="A1TRJ1"/>
<dbReference type="SMART" id="SM00862">
    <property type="entry name" value="Trans_reg_C"/>
    <property type="match status" value="1"/>
</dbReference>
<feature type="region of interest" description="Disordered" evidence="6">
    <location>
        <begin position="1"/>
        <end position="23"/>
    </location>
</feature>
<dbReference type="InterPro" id="IPR001867">
    <property type="entry name" value="OmpR/PhoB-type_DNA-bd"/>
</dbReference>
<evidence type="ECO:0000259" key="7">
    <source>
        <dbReference type="PROSITE" id="PS50110"/>
    </source>
</evidence>
<dbReference type="InterPro" id="IPR001789">
    <property type="entry name" value="Sig_transdc_resp-reg_receiver"/>
</dbReference>
<dbReference type="InterPro" id="IPR039420">
    <property type="entry name" value="WalR-like"/>
</dbReference>
<dbReference type="GO" id="GO:0000976">
    <property type="term" value="F:transcription cis-regulatory region binding"/>
    <property type="evidence" value="ECO:0007669"/>
    <property type="project" value="TreeGrafter"/>
</dbReference>
<sequence>MRPLPVKRLSADSGKTPMGATGVPGAMVPRMQLLLVEDDPAMQATLQRSLARRGMEVTALGDGRAALAQWASRPPDAVVLDLTLPGLDGLQVLQQARARGLRTPVLLLTARGTVGDRVLGLNAGADDYLPKPFDLDELEARLRALVRRLGDLSEARPPAPSTVSIGAIRYEKDSGAIYRDGEVMELTPRELALMHALLAQPGHAVAKERLYELVFPGQLDVQYEAIEVVVYRLRKKLAGTGLTLMTLRGLGYLLKADA</sequence>
<dbReference type="SUPFAM" id="SSF46894">
    <property type="entry name" value="C-terminal effector domain of the bipartite response regulators"/>
    <property type="match status" value="1"/>
</dbReference>
<keyword evidence="3" id="KW-0804">Transcription</keyword>
<dbReference type="STRING" id="397945.Aave_3012"/>
<dbReference type="eggNOG" id="COG0745">
    <property type="taxonomic scope" value="Bacteria"/>
</dbReference>
<evidence type="ECO:0000313" key="10">
    <source>
        <dbReference type="Proteomes" id="UP000002596"/>
    </source>
</evidence>
<dbReference type="GO" id="GO:0006355">
    <property type="term" value="P:regulation of DNA-templated transcription"/>
    <property type="evidence" value="ECO:0007669"/>
    <property type="project" value="InterPro"/>
</dbReference>
<dbReference type="PANTHER" id="PTHR48111">
    <property type="entry name" value="REGULATOR OF RPOS"/>
    <property type="match status" value="1"/>
</dbReference>
<keyword evidence="2 5" id="KW-0238">DNA-binding</keyword>
<dbReference type="HOGENOM" id="CLU_000445_30_1_4"/>
<evidence type="ECO:0000256" key="5">
    <source>
        <dbReference type="PROSITE-ProRule" id="PRU01091"/>
    </source>
</evidence>
<name>A1TRJ1_PARC0</name>
<keyword evidence="1" id="KW-0805">Transcription regulation</keyword>
<dbReference type="Gene3D" id="6.10.250.690">
    <property type="match status" value="1"/>
</dbReference>
<dbReference type="Proteomes" id="UP000002596">
    <property type="component" value="Chromosome"/>
</dbReference>
<dbReference type="Pfam" id="PF00072">
    <property type="entry name" value="Response_reg"/>
    <property type="match status" value="1"/>
</dbReference>
<evidence type="ECO:0000256" key="2">
    <source>
        <dbReference type="ARBA" id="ARBA00023125"/>
    </source>
</evidence>
<dbReference type="SMART" id="SM00448">
    <property type="entry name" value="REC"/>
    <property type="match status" value="1"/>
</dbReference>
<feature type="domain" description="Response regulatory" evidence="7">
    <location>
        <begin position="32"/>
        <end position="146"/>
    </location>
</feature>
<keyword evidence="4" id="KW-0597">Phosphoprotein</keyword>
<dbReference type="Pfam" id="PF00486">
    <property type="entry name" value="Trans_reg_C"/>
    <property type="match status" value="1"/>
</dbReference>
<evidence type="ECO:0000256" key="6">
    <source>
        <dbReference type="SAM" id="MobiDB-lite"/>
    </source>
</evidence>
<dbReference type="CDD" id="cd17624">
    <property type="entry name" value="REC_OmpR_PmrA-like"/>
    <property type="match status" value="1"/>
</dbReference>
<evidence type="ECO:0000256" key="3">
    <source>
        <dbReference type="ARBA" id="ARBA00023163"/>
    </source>
</evidence>
<feature type="domain" description="OmpR/PhoB-type" evidence="8">
    <location>
        <begin position="160"/>
        <end position="256"/>
    </location>
</feature>
<dbReference type="GO" id="GO:0000156">
    <property type="term" value="F:phosphorelay response regulator activity"/>
    <property type="evidence" value="ECO:0007669"/>
    <property type="project" value="TreeGrafter"/>
</dbReference>
<gene>
    <name evidence="9" type="ordered locus">Aave_3012</name>
</gene>
<proteinExistence type="predicted"/>
<feature type="modified residue" description="4-aspartylphosphate" evidence="4">
    <location>
        <position position="81"/>
    </location>
</feature>
<dbReference type="GO" id="GO:0005829">
    <property type="term" value="C:cytosol"/>
    <property type="evidence" value="ECO:0007669"/>
    <property type="project" value="TreeGrafter"/>
</dbReference>
<dbReference type="PROSITE" id="PS51755">
    <property type="entry name" value="OMPR_PHOB"/>
    <property type="match status" value="1"/>
</dbReference>
<dbReference type="GO" id="GO:0032993">
    <property type="term" value="C:protein-DNA complex"/>
    <property type="evidence" value="ECO:0007669"/>
    <property type="project" value="TreeGrafter"/>
</dbReference>
<evidence type="ECO:0000256" key="1">
    <source>
        <dbReference type="ARBA" id="ARBA00023015"/>
    </source>
</evidence>
<reference evidence="9 10" key="1">
    <citation type="submission" date="2006-12" db="EMBL/GenBank/DDBJ databases">
        <title>Complete sequence of Acidovorax avenae subsp. citrulli AAC00-1.</title>
        <authorList>
            <consortium name="US DOE Joint Genome Institute"/>
            <person name="Copeland A."/>
            <person name="Lucas S."/>
            <person name="Lapidus A."/>
            <person name="Barry K."/>
            <person name="Detter J.C."/>
            <person name="Glavina del Rio T."/>
            <person name="Dalin E."/>
            <person name="Tice H."/>
            <person name="Pitluck S."/>
            <person name="Kiss H."/>
            <person name="Brettin T."/>
            <person name="Bruce D."/>
            <person name="Han C."/>
            <person name="Tapia R."/>
            <person name="Gilna P."/>
            <person name="Schmutz J."/>
            <person name="Larimer F."/>
            <person name="Land M."/>
            <person name="Hauser L."/>
            <person name="Kyrpides N."/>
            <person name="Kim E."/>
            <person name="Stahl D."/>
            <person name="Richardson P."/>
        </authorList>
    </citation>
    <scope>NUCLEOTIDE SEQUENCE [LARGE SCALE GENOMIC DNA]</scope>
    <source>
        <strain evidence="9 10">AAC00-1</strain>
    </source>
</reference>